<dbReference type="PANTHER" id="PTHR46268">
    <property type="entry name" value="STRESS RESPONSE PROTEIN NHAX"/>
    <property type="match status" value="1"/>
</dbReference>
<dbReference type="InterPro" id="IPR006016">
    <property type="entry name" value="UspA"/>
</dbReference>
<dbReference type="Proteomes" id="UP000534783">
    <property type="component" value="Unassembled WGS sequence"/>
</dbReference>
<evidence type="ECO:0000313" key="4">
    <source>
        <dbReference type="Proteomes" id="UP000534783"/>
    </source>
</evidence>
<accession>A0A7X6IAX5</accession>
<dbReference type="SUPFAM" id="SSF52402">
    <property type="entry name" value="Adenine nucleotide alpha hydrolases-like"/>
    <property type="match status" value="1"/>
</dbReference>
<dbReference type="Pfam" id="PF00582">
    <property type="entry name" value="Usp"/>
    <property type="match status" value="1"/>
</dbReference>
<comment type="similarity">
    <text evidence="1">Belongs to the universal stress protein A family.</text>
</comment>
<dbReference type="PRINTS" id="PR01438">
    <property type="entry name" value="UNVRSLSTRESS"/>
</dbReference>
<protein>
    <submittedName>
        <fullName evidence="3">Universal stress protein</fullName>
    </submittedName>
</protein>
<feature type="domain" description="UspA" evidence="2">
    <location>
        <begin position="10"/>
        <end position="145"/>
    </location>
</feature>
<name>A0A7X6IAX5_9BACT</name>
<dbReference type="EMBL" id="VTOW01000001">
    <property type="protein sequence ID" value="NKE70840.1"/>
    <property type="molecule type" value="Genomic_DNA"/>
</dbReference>
<organism evidence="3 4">
    <name type="scientific">Candidatus Manganitrophus noduliformans</name>
    <dbReference type="NCBI Taxonomy" id="2606439"/>
    <lineage>
        <taxon>Bacteria</taxon>
        <taxon>Pseudomonadati</taxon>
        <taxon>Nitrospirota</taxon>
        <taxon>Nitrospiria</taxon>
        <taxon>Candidatus Troglogloeales</taxon>
        <taxon>Candidatus Manganitrophaceae</taxon>
        <taxon>Candidatus Manganitrophus</taxon>
    </lineage>
</organism>
<dbReference type="CDD" id="cd00293">
    <property type="entry name" value="USP-like"/>
    <property type="match status" value="1"/>
</dbReference>
<dbReference type="InterPro" id="IPR006015">
    <property type="entry name" value="Universal_stress_UspA"/>
</dbReference>
<evidence type="ECO:0000259" key="2">
    <source>
        <dbReference type="Pfam" id="PF00582"/>
    </source>
</evidence>
<gene>
    <name evidence="3" type="ORF">MNODULE_08825</name>
</gene>
<dbReference type="PANTHER" id="PTHR46268:SF6">
    <property type="entry name" value="UNIVERSAL STRESS PROTEIN UP12"/>
    <property type="match status" value="1"/>
</dbReference>
<keyword evidence="4" id="KW-1185">Reference proteome</keyword>
<evidence type="ECO:0000256" key="1">
    <source>
        <dbReference type="ARBA" id="ARBA00008791"/>
    </source>
</evidence>
<comment type="caution">
    <text evidence="3">The sequence shown here is derived from an EMBL/GenBank/DDBJ whole genome shotgun (WGS) entry which is preliminary data.</text>
</comment>
<sequence length="178" mass="19720">MEEPAMEKVNKIFVPTDFSSCSQAAIAYAVFLAQQLNATLLLTHILTPLSYPLDFALIEYSEFDRVQASQALDRIARPWQQKGIQIETHLFKGDPATEIADKAKRLECDLIVMGTHGRSGMAHLMMGSVAERVVRTASIPVLTVRSWTEKEAEKVPQVEKLEEQMAAAGSSGNWGIMI</sequence>
<proteinExistence type="inferred from homology"/>
<dbReference type="Gene3D" id="3.40.50.620">
    <property type="entry name" value="HUPs"/>
    <property type="match status" value="1"/>
</dbReference>
<reference evidence="3 4" key="1">
    <citation type="journal article" date="2020" name="Nature">
        <title>Bacterial chemolithoautotrophy via manganese oxidation.</title>
        <authorList>
            <person name="Yu H."/>
            <person name="Leadbetter J.R."/>
        </authorList>
    </citation>
    <scope>NUCLEOTIDE SEQUENCE [LARGE SCALE GENOMIC DNA]</scope>
    <source>
        <strain evidence="3 4">Mn-1</strain>
    </source>
</reference>
<dbReference type="AlphaFoldDB" id="A0A7X6IAX5"/>
<evidence type="ECO:0000313" key="3">
    <source>
        <dbReference type="EMBL" id="NKE70840.1"/>
    </source>
</evidence>
<dbReference type="InterPro" id="IPR014729">
    <property type="entry name" value="Rossmann-like_a/b/a_fold"/>
</dbReference>